<dbReference type="Pfam" id="PF10966">
    <property type="entry name" value="DUF2768"/>
    <property type="match status" value="1"/>
</dbReference>
<evidence type="ECO:0000313" key="3">
    <source>
        <dbReference type="Proteomes" id="UP000094463"/>
    </source>
</evidence>
<evidence type="ECO:0000313" key="2">
    <source>
        <dbReference type="EMBL" id="AOM82795.1"/>
    </source>
</evidence>
<keyword evidence="1" id="KW-0472">Membrane</keyword>
<gene>
    <name evidence="2" type="ORF">BBEV_1432</name>
</gene>
<organism evidence="2 3">
    <name type="scientific">Salisediminibacterium beveridgei</name>
    <dbReference type="NCBI Taxonomy" id="632773"/>
    <lineage>
        <taxon>Bacteria</taxon>
        <taxon>Bacillati</taxon>
        <taxon>Bacillota</taxon>
        <taxon>Bacilli</taxon>
        <taxon>Bacillales</taxon>
        <taxon>Bacillaceae</taxon>
        <taxon>Salisediminibacterium</taxon>
    </lineage>
</organism>
<dbReference type="KEGG" id="bbev:BBEV_1432"/>
<evidence type="ECO:0008006" key="4">
    <source>
        <dbReference type="Google" id="ProtNLM"/>
    </source>
</evidence>
<feature type="transmembrane region" description="Helical" evidence="1">
    <location>
        <begin position="41"/>
        <end position="61"/>
    </location>
</feature>
<dbReference type="InterPro" id="IPR020076">
    <property type="entry name" value="DUF2768"/>
</dbReference>
<protein>
    <recommendedName>
        <fullName evidence="4">DUF2768 domain-containing protein</fullName>
    </recommendedName>
</protein>
<keyword evidence="3" id="KW-1185">Reference proteome</keyword>
<reference evidence="2 3" key="1">
    <citation type="submission" date="2015-08" db="EMBL/GenBank/DDBJ databases">
        <title>The complete genome sequence of Bacillus beveridgei MLTeJB.</title>
        <authorList>
            <person name="Hanson T.E."/>
            <person name="Mesa C."/>
            <person name="Basesman S.M."/>
            <person name="Oremland R.S."/>
        </authorList>
    </citation>
    <scope>NUCLEOTIDE SEQUENCE [LARGE SCALE GENOMIC DNA]</scope>
    <source>
        <strain evidence="2 3">MLTeJB</strain>
    </source>
</reference>
<dbReference type="EMBL" id="CP012502">
    <property type="protein sequence ID" value="AOM82795.1"/>
    <property type="molecule type" value="Genomic_DNA"/>
</dbReference>
<feature type="transmembrane region" description="Helical" evidence="1">
    <location>
        <begin position="6"/>
        <end position="29"/>
    </location>
</feature>
<dbReference type="RefSeq" id="WP_069364840.1">
    <property type="nucleotide sequence ID" value="NZ_CP012502.1"/>
</dbReference>
<keyword evidence="1" id="KW-0812">Transmembrane</keyword>
<keyword evidence="1" id="KW-1133">Transmembrane helix</keyword>
<proteinExistence type="predicted"/>
<dbReference type="Proteomes" id="UP000094463">
    <property type="component" value="Chromosome"/>
</dbReference>
<name>A0A1D7QUW4_9BACI</name>
<dbReference type="STRING" id="632773.BBEV_1432"/>
<accession>A0A1D7QUW4</accession>
<evidence type="ECO:0000256" key="1">
    <source>
        <dbReference type="SAM" id="Phobius"/>
    </source>
</evidence>
<sequence>MFEDGIAKMWISFISMGLMFLSVVLTIFAKEKLRGILRYSVLTVTFIMIMVSGLIIFLVVATGPVPE</sequence>
<dbReference type="AlphaFoldDB" id="A0A1D7QUW4"/>
<dbReference type="OrthoDB" id="2476435at2"/>